<dbReference type="RefSeq" id="WP_068961162.1">
    <property type="nucleotide sequence ID" value="NZ_CAJTAP010000003.1"/>
</dbReference>
<keyword evidence="5" id="KW-0732">Signal</keyword>
<evidence type="ECO:0000259" key="6">
    <source>
        <dbReference type="PROSITE" id="PS51820"/>
    </source>
</evidence>
<dbReference type="STRING" id="1796646.A4V02_09070"/>
<name>A0A1B1SAP5_9BACT</name>
<keyword evidence="3" id="KW-0119">Carbohydrate metabolism</keyword>
<dbReference type="InterPro" id="IPR013783">
    <property type="entry name" value="Ig-like_fold"/>
</dbReference>
<keyword evidence="8" id="KW-1185">Reference proteome</keyword>
<feature type="domain" description="PA14" evidence="6">
    <location>
        <begin position="412"/>
        <end position="553"/>
    </location>
</feature>
<dbReference type="InterPro" id="IPR011658">
    <property type="entry name" value="PA14_dom"/>
</dbReference>
<evidence type="ECO:0000256" key="2">
    <source>
        <dbReference type="ARBA" id="ARBA00022801"/>
    </source>
</evidence>
<dbReference type="SMART" id="SM00758">
    <property type="entry name" value="PA14"/>
    <property type="match status" value="1"/>
</dbReference>
<dbReference type="Gene3D" id="2.60.40.10">
    <property type="entry name" value="Immunoglobulins"/>
    <property type="match status" value="1"/>
</dbReference>
<dbReference type="EMBL" id="CP015402">
    <property type="protein sequence ID" value="ANU63863.1"/>
    <property type="molecule type" value="Genomic_DNA"/>
</dbReference>
<evidence type="ECO:0000256" key="4">
    <source>
        <dbReference type="RuleBase" id="RU361161"/>
    </source>
</evidence>
<dbReference type="PROSITE" id="PS51820">
    <property type="entry name" value="PA14"/>
    <property type="match status" value="1"/>
</dbReference>
<dbReference type="InterPro" id="IPR050288">
    <property type="entry name" value="Cellulose_deg_GH3"/>
</dbReference>
<dbReference type="InterPro" id="IPR036881">
    <property type="entry name" value="Glyco_hydro_3_C_sf"/>
</dbReference>
<dbReference type="FunFam" id="2.60.40.10:FF:000495">
    <property type="entry name" value="Periplasmic beta-glucosidase"/>
    <property type="match status" value="1"/>
</dbReference>
<dbReference type="PANTHER" id="PTHR42715">
    <property type="entry name" value="BETA-GLUCOSIDASE"/>
    <property type="match status" value="1"/>
</dbReference>
<keyword evidence="2 4" id="KW-0378">Hydrolase</keyword>
<dbReference type="GO" id="GO:0008422">
    <property type="term" value="F:beta-glucosidase activity"/>
    <property type="evidence" value="ECO:0007669"/>
    <property type="project" value="UniProtKB-ARBA"/>
</dbReference>
<feature type="signal peptide" evidence="5">
    <location>
        <begin position="1"/>
        <end position="22"/>
    </location>
</feature>
<dbReference type="Proteomes" id="UP000186351">
    <property type="component" value="Chromosome"/>
</dbReference>
<gene>
    <name evidence="7" type="ORF">A4V02_09070</name>
</gene>
<evidence type="ECO:0000256" key="1">
    <source>
        <dbReference type="ARBA" id="ARBA00005336"/>
    </source>
</evidence>
<dbReference type="SUPFAM" id="SSF51445">
    <property type="entry name" value="(Trans)glycosidases"/>
    <property type="match status" value="1"/>
</dbReference>
<organism evidence="7 8">
    <name type="scientific">Muribaculum intestinale</name>
    <dbReference type="NCBI Taxonomy" id="1796646"/>
    <lineage>
        <taxon>Bacteria</taxon>
        <taxon>Pseudomonadati</taxon>
        <taxon>Bacteroidota</taxon>
        <taxon>Bacteroidia</taxon>
        <taxon>Bacteroidales</taxon>
        <taxon>Muribaculaceae</taxon>
        <taxon>Muribaculum</taxon>
    </lineage>
</organism>
<dbReference type="Pfam" id="PF00933">
    <property type="entry name" value="Glyco_hydro_3"/>
    <property type="match status" value="1"/>
</dbReference>
<sequence>MNLYKKCAATLAAATLSTALFAAGVTDHDARARQLVDKMTIDEKISLLSGETSFSIRAIPRLGIPRVLLADGPQGVRNHAPHSTLYPCGILTAASWDRDIARRVGESIGDDARARGVGIMLGPGVNIYRSPLCGRNYEYMGEDPYLASETAVAYIRGMQSRGVMATVKHFAANNQEWSRHHASSEVDERTLNEIYFPAFRKAVEAGVGAVMNSYNPLNGVHATENAWLNNDILKGEWGFDGILMSDWTSVYSTVGAANAGLDLEMPKAVWFTPEKLKAAIETGRVSQATVDDKVARILRTYSRFGLFDREQRDSSIALDAQSSSLTALDAARGGIVLLKNDNDMLPLKGRTVVLGPYADHVTTGGGSGFVSPFRTTTVAGGMKKIRRNTVVLTDSVLFRDIVGCDVWTDSTRTSRGFTGEYFPNKSFEGNPAAVRCDSVISFDWGSGSPDASIPVDGFSVRWTGWVAPADSKRNLKLSVGGDDGYRVYVNGKVVAGDWGNHSYSRREIQLPVDAGQALNLRIEYFDNISDAKIDFAMMEFDDDTLTKELKRADNVVLCTGFDSDTEGEGFDRPFALPEYKVEFIRRVAALNPRVAVVLNAGGAVEMESWHNDVPAILMAWHTGQEGGQAIAEILTGKLSPSGRLPISIERTEADNPSSAYYHATSNPRWESARIDYGEGIFTGYRGYDRTGVKPLYPFGHGLSYTTFDYSGLKVTRISSDSVTVDFDIENTGRVASAEVAQIYVSDSSCSVPRPAKELKGYEKVFLQPGEKRHVTITLGKEAFAFYDMDFGGFRVEPGDFTIRVGHSSDNLLLSATVTL</sequence>
<dbReference type="Gene3D" id="3.40.50.1700">
    <property type="entry name" value="Glycoside hydrolase family 3 C-terminal domain"/>
    <property type="match status" value="1"/>
</dbReference>
<dbReference type="InterPro" id="IPR002772">
    <property type="entry name" value="Glyco_hydro_3_C"/>
</dbReference>
<dbReference type="GO" id="GO:0005975">
    <property type="term" value="P:carbohydrate metabolic process"/>
    <property type="evidence" value="ECO:0007669"/>
    <property type="project" value="InterPro"/>
</dbReference>
<dbReference type="InterPro" id="IPR019800">
    <property type="entry name" value="Glyco_hydro_3_AS"/>
</dbReference>
<dbReference type="GeneID" id="65537017"/>
<evidence type="ECO:0000256" key="3">
    <source>
        <dbReference type="ARBA" id="ARBA00023277"/>
    </source>
</evidence>
<dbReference type="Pfam" id="PF14310">
    <property type="entry name" value="Fn3-like"/>
    <property type="match status" value="1"/>
</dbReference>
<dbReference type="InterPro" id="IPR017853">
    <property type="entry name" value="GH"/>
</dbReference>
<dbReference type="InterPro" id="IPR037524">
    <property type="entry name" value="PA14/GLEYA"/>
</dbReference>
<dbReference type="OrthoDB" id="9805821at2"/>
<evidence type="ECO:0000313" key="7">
    <source>
        <dbReference type="EMBL" id="ANU63863.1"/>
    </source>
</evidence>
<dbReference type="AlphaFoldDB" id="A0A1B1SAP5"/>
<evidence type="ECO:0000256" key="5">
    <source>
        <dbReference type="SAM" id="SignalP"/>
    </source>
</evidence>
<evidence type="ECO:0000313" key="8">
    <source>
        <dbReference type="Proteomes" id="UP000186351"/>
    </source>
</evidence>
<keyword evidence="4" id="KW-0326">Glycosidase</keyword>
<dbReference type="PRINTS" id="PR00133">
    <property type="entry name" value="GLHYDRLASE3"/>
</dbReference>
<dbReference type="SUPFAM" id="SSF52279">
    <property type="entry name" value="Beta-D-glucan exohydrolase, C-terminal domain"/>
    <property type="match status" value="1"/>
</dbReference>
<dbReference type="InterPro" id="IPR001764">
    <property type="entry name" value="Glyco_hydro_3_N"/>
</dbReference>
<dbReference type="InterPro" id="IPR036962">
    <property type="entry name" value="Glyco_hydro_3_N_sf"/>
</dbReference>
<dbReference type="PROSITE" id="PS00775">
    <property type="entry name" value="GLYCOSYL_HYDROL_F3"/>
    <property type="match status" value="1"/>
</dbReference>
<proteinExistence type="inferred from homology"/>
<dbReference type="Gene3D" id="3.20.20.300">
    <property type="entry name" value="Glycoside hydrolase, family 3, N-terminal domain"/>
    <property type="match status" value="1"/>
</dbReference>
<dbReference type="SMART" id="SM01217">
    <property type="entry name" value="Fn3_like"/>
    <property type="match status" value="1"/>
</dbReference>
<protein>
    <submittedName>
        <fullName evidence="7">Beta-glucosidase</fullName>
    </submittedName>
</protein>
<dbReference type="Gene3D" id="2.60.120.260">
    <property type="entry name" value="Galactose-binding domain-like"/>
    <property type="match status" value="1"/>
</dbReference>
<dbReference type="InterPro" id="IPR026891">
    <property type="entry name" value="Fn3-like"/>
</dbReference>
<comment type="similarity">
    <text evidence="1 4">Belongs to the glycosyl hydrolase 3 family.</text>
</comment>
<dbReference type="KEGG" id="pary:A4V02_09070"/>
<accession>A0A1Z2XHY4</accession>
<reference evidence="8" key="1">
    <citation type="submission" date="2016-04" db="EMBL/GenBank/DDBJ databases">
        <title>Complete Genome Sequences of Twelve Strains of a Stable Defined Moderately Diverse Mouse Microbiota 2 (sDMDMm2).</title>
        <authorList>
            <person name="Uchimura Y."/>
            <person name="Wyss M."/>
            <person name="Brugiroux S."/>
            <person name="Limenitakis J.P."/>
            <person name="Stecher B."/>
            <person name="McCoy K.D."/>
            <person name="Macpherson A.J."/>
        </authorList>
    </citation>
    <scope>NUCLEOTIDE SEQUENCE [LARGE SCALE GENOMIC DNA]</scope>
    <source>
        <strain evidence="8">YL27</strain>
    </source>
</reference>
<feature type="chain" id="PRO_5008529350" evidence="5">
    <location>
        <begin position="23"/>
        <end position="819"/>
    </location>
</feature>
<dbReference type="Pfam" id="PF07691">
    <property type="entry name" value="PA14"/>
    <property type="match status" value="1"/>
</dbReference>
<accession>A0A1B1SAP5</accession>
<dbReference type="PANTHER" id="PTHR42715:SF10">
    <property type="entry name" value="BETA-GLUCOSIDASE"/>
    <property type="match status" value="1"/>
</dbReference>
<dbReference type="Pfam" id="PF01915">
    <property type="entry name" value="Glyco_hydro_3_C"/>
    <property type="match status" value="1"/>
</dbReference>